<dbReference type="PANTHER" id="PTHR12526:SF510">
    <property type="entry name" value="D-INOSITOL 3-PHOSPHATE GLYCOSYLTRANSFERASE"/>
    <property type="match status" value="1"/>
</dbReference>
<keyword evidence="2 5" id="KW-0808">Transferase</keyword>
<evidence type="ECO:0000259" key="4">
    <source>
        <dbReference type="Pfam" id="PF13439"/>
    </source>
</evidence>
<accession>A0A7C2P257</accession>
<dbReference type="InterPro" id="IPR001296">
    <property type="entry name" value="Glyco_trans_1"/>
</dbReference>
<protein>
    <submittedName>
        <fullName evidence="5">Glycosyltransferase family 1 protein</fullName>
    </submittedName>
</protein>
<sequence>MRIAIVRRACSLKKAGAERYCVNLFRQLQKLGHEVTIVGESIDDELRREVAFLPVPVLRLTSWTRNRSFYENAARVTAKGGLDIVHGLSRVGGLDTYRLTDPLQTEWLRAYYRGRWRQQLQRWNPRHRTLLDIERRLFSPDGPRRIIVQSRLDARLLREEFGVSDHRLRHVPNGVDLSVFTPDDGEDRERVRRELGLSSDQPLLVFAAMDFRRKGLDSLLQALGRIERREAHLVVLGNGDIAGYRRRAAQCGVAARVSFLGRQSEMRRYYRAGDLFVLPTIYEPFPNVNLEAMACGLPVITTATAGGADIVEDQVNGLLIPNAWAVEELADGIDRLLSMSAAPRDAMSAACIATARQFPVQRNAREVAAVLEEAYREKLSA</sequence>
<evidence type="ECO:0000256" key="1">
    <source>
        <dbReference type="ARBA" id="ARBA00022676"/>
    </source>
</evidence>
<dbReference type="EMBL" id="DSOK01000350">
    <property type="protein sequence ID" value="HEN16332.1"/>
    <property type="molecule type" value="Genomic_DNA"/>
</dbReference>
<dbReference type="PANTHER" id="PTHR12526">
    <property type="entry name" value="GLYCOSYLTRANSFERASE"/>
    <property type="match status" value="1"/>
</dbReference>
<organism evidence="5">
    <name type="scientific">Schlesneria paludicola</name>
    <dbReference type="NCBI Taxonomy" id="360056"/>
    <lineage>
        <taxon>Bacteria</taxon>
        <taxon>Pseudomonadati</taxon>
        <taxon>Planctomycetota</taxon>
        <taxon>Planctomycetia</taxon>
        <taxon>Planctomycetales</taxon>
        <taxon>Planctomycetaceae</taxon>
        <taxon>Schlesneria</taxon>
    </lineage>
</organism>
<dbReference type="SUPFAM" id="SSF53756">
    <property type="entry name" value="UDP-Glycosyltransferase/glycogen phosphorylase"/>
    <property type="match status" value="1"/>
</dbReference>
<dbReference type="AlphaFoldDB" id="A0A7C2P257"/>
<evidence type="ECO:0000259" key="3">
    <source>
        <dbReference type="Pfam" id="PF00534"/>
    </source>
</evidence>
<dbReference type="InterPro" id="IPR028098">
    <property type="entry name" value="Glyco_trans_4-like_N"/>
</dbReference>
<dbReference type="CDD" id="cd03801">
    <property type="entry name" value="GT4_PimA-like"/>
    <property type="match status" value="1"/>
</dbReference>
<dbReference type="Pfam" id="PF00534">
    <property type="entry name" value="Glycos_transf_1"/>
    <property type="match status" value="1"/>
</dbReference>
<dbReference type="Gene3D" id="3.40.50.2000">
    <property type="entry name" value="Glycogen Phosphorylase B"/>
    <property type="match status" value="2"/>
</dbReference>
<evidence type="ECO:0000256" key="2">
    <source>
        <dbReference type="ARBA" id="ARBA00022679"/>
    </source>
</evidence>
<dbReference type="GO" id="GO:0016757">
    <property type="term" value="F:glycosyltransferase activity"/>
    <property type="evidence" value="ECO:0007669"/>
    <property type="project" value="UniProtKB-KW"/>
</dbReference>
<keyword evidence="1" id="KW-0328">Glycosyltransferase</keyword>
<reference evidence="5" key="1">
    <citation type="journal article" date="2020" name="mSystems">
        <title>Genome- and Community-Level Interaction Insights into Carbon Utilization and Element Cycling Functions of Hydrothermarchaeota in Hydrothermal Sediment.</title>
        <authorList>
            <person name="Zhou Z."/>
            <person name="Liu Y."/>
            <person name="Xu W."/>
            <person name="Pan J."/>
            <person name="Luo Z.H."/>
            <person name="Li M."/>
        </authorList>
    </citation>
    <scope>NUCLEOTIDE SEQUENCE [LARGE SCALE GENOMIC DNA]</scope>
    <source>
        <strain evidence="5">SpSt-339</strain>
    </source>
</reference>
<dbReference type="Pfam" id="PF13439">
    <property type="entry name" value="Glyco_transf_4"/>
    <property type="match status" value="1"/>
</dbReference>
<name>A0A7C2P257_9PLAN</name>
<proteinExistence type="predicted"/>
<feature type="domain" description="Glycosyltransferase subfamily 4-like N-terminal" evidence="4">
    <location>
        <begin position="16"/>
        <end position="178"/>
    </location>
</feature>
<feature type="domain" description="Glycosyl transferase family 1" evidence="3">
    <location>
        <begin position="187"/>
        <end position="346"/>
    </location>
</feature>
<comment type="caution">
    <text evidence="5">The sequence shown here is derived from an EMBL/GenBank/DDBJ whole genome shotgun (WGS) entry which is preliminary data.</text>
</comment>
<evidence type="ECO:0000313" key="5">
    <source>
        <dbReference type="EMBL" id="HEN16332.1"/>
    </source>
</evidence>
<gene>
    <name evidence="5" type="ORF">ENQ76_12795</name>
</gene>